<dbReference type="RefSeq" id="WP_190479209.1">
    <property type="nucleotide sequence ID" value="NZ_JACJSG010000063.1"/>
</dbReference>
<comment type="caution">
    <text evidence="1">The sequence shown here is derived from an EMBL/GenBank/DDBJ whole genome shotgun (WGS) entry which is preliminary data.</text>
</comment>
<dbReference type="Proteomes" id="UP000661112">
    <property type="component" value="Unassembled WGS sequence"/>
</dbReference>
<dbReference type="EMBL" id="JACJSG010000063">
    <property type="protein sequence ID" value="MBD2504927.1"/>
    <property type="molecule type" value="Genomic_DNA"/>
</dbReference>
<reference evidence="1 2" key="1">
    <citation type="journal article" date="2020" name="ISME J.">
        <title>Comparative genomics reveals insights into cyanobacterial evolution and habitat adaptation.</title>
        <authorList>
            <person name="Chen M.Y."/>
            <person name="Teng W.K."/>
            <person name="Zhao L."/>
            <person name="Hu C.X."/>
            <person name="Zhou Y.K."/>
            <person name="Han B.P."/>
            <person name="Song L.R."/>
            <person name="Shu W.S."/>
        </authorList>
    </citation>
    <scope>NUCLEOTIDE SEQUENCE [LARGE SCALE GENOMIC DNA]</scope>
    <source>
        <strain evidence="1 2">FACHB-119</strain>
    </source>
</reference>
<accession>A0ABR8DDC2</accession>
<sequence length="67" mass="7693">MTDNQVKIHLLVGIRGLTLLVFYTETDCWQFRFLSLGGAVFGERKIYFTAQAAEQAGRESIYKDFLD</sequence>
<protein>
    <submittedName>
        <fullName evidence="1">Uncharacterized protein</fullName>
    </submittedName>
</protein>
<evidence type="ECO:0000313" key="1">
    <source>
        <dbReference type="EMBL" id="MBD2504927.1"/>
    </source>
</evidence>
<keyword evidence="2" id="KW-1185">Reference proteome</keyword>
<name>A0ABR8DDC2_9NOST</name>
<evidence type="ECO:0000313" key="2">
    <source>
        <dbReference type="Proteomes" id="UP000661112"/>
    </source>
</evidence>
<organism evidence="1 2">
    <name type="scientific">Anabaena azotica FACHB-119</name>
    <dbReference type="NCBI Taxonomy" id="947527"/>
    <lineage>
        <taxon>Bacteria</taxon>
        <taxon>Bacillati</taxon>
        <taxon>Cyanobacteriota</taxon>
        <taxon>Cyanophyceae</taxon>
        <taxon>Nostocales</taxon>
        <taxon>Nostocaceae</taxon>
        <taxon>Anabaena</taxon>
        <taxon>Anabaena azotica</taxon>
    </lineage>
</organism>
<proteinExistence type="predicted"/>
<gene>
    <name evidence="1" type="ORF">H6G83_30735</name>
</gene>